<name>A0ABQ8WFY7_PENCH</name>
<evidence type="ECO:0000256" key="2">
    <source>
        <dbReference type="SAM" id="Phobius"/>
    </source>
</evidence>
<evidence type="ECO:0000313" key="4">
    <source>
        <dbReference type="Proteomes" id="UP001220256"/>
    </source>
</evidence>
<dbReference type="Pfam" id="PF11309">
    <property type="entry name" value="DUF3112"/>
    <property type="match status" value="1"/>
</dbReference>
<dbReference type="InterPro" id="IPR021460">
    <property type="entry name" value="DUF3112"/>
</dbReference>
<feature type="transmembrane region" description="Helical" evidence="2">
    <location>
        <begin position="248"/>
        <end position="266"/>
    </location>
</feature>
<feature type="transmembrane region" description="Helical" evidence="2">
    <location>
        <begin position="54"/>
        <end position="77"/>
    </location>
</feature>
<protein>
    <submittedName>
        <fullName evidence="3">Uncharacterized protein</fullName>
    </submittedName>
</protein>
<keyword evidence="2" id="KW-0812">Transmembrane</keyword>
<evidence type="ECO:0000313" key="3">
    <source>
        <dbReference type="EMBL" id="KAJ5268780.1"/>
    </source>
</evidence>
<organism evidence="3 4">
    <name type="scientific">Penicillium chrysogenum</name>
    <name type="common">Penicillium notatum</name>
    <dbReference type="NCBI Taxonomy" id="5076"/>
    <lineage>
        <taxon>Eukaryota</taxon>
        <taxon>Fungi</taxon>
        <taxon>Dikarya</taxon>
        <taxon>Ascomycota</taxon>
        <taxon>Pezizomycotina</taxon>
        <taxon>Eurotiomycetes</taxon>
        <taxon>Eurotiomycetidae</taxon>
        <taxon>Eurotiales</taxon>
        <taxon>Aspergillaceae</taxon>
        <taxon>Penicillium</taxon>
        <taxon>Penicillium chrysogenum species complex</taxon>
    </lineage>
</organism>
<feature type="region of interest" description="Disordered" evidence="1">
    <location>
        <begin position="284"/>
        <end position="327"/>
    </location>
</feature>
<gene>
    <name evidence="3" type="ORF">N7505_004538</name>
</gene>
<dbReference type="PANTHER" id="PTHR35184">
    <property type="entry name" value="YALI0C10208P"/>
    <property type="match status" value="1"/>
</dbReference>
<proteinExistence type="predicted"/>
<keyword evidence="2" id="KW-1133">Transmembrane helix</keyword>
<reference evidence="3 4" key="1">
    <citation type="journal article" date="2023" name="IMA Fungus">
        <title>Comparative genomic study of the Penicillium genus elucidates a diverse pangenome and 15 lateral gene transfer events.</title>
        <authorList>
            <person name="Petersen C."/>
            <person name="Sorensen T."/>
            <person name="Nielsen M.R."/>
            <person name="Sondergaard T.E."/>
            <person name="Sorensen J.L."/>
            <person name="Fitzpatrick D.A."/>
            <person name="Frisvad J.C."/>
            <person name="Nielsen K.L."/>
        </authorList>
    </citation>
    <scope>NUCLEOTIDE SEQUENCE [LARGE SCALE GENOMIC DNA]</scope>
    <source>
        <strain evidence="3 4">IBT 3361</strain>
    </source>
</reference>
<comment type="caution">
    <text evidence="3">The sequence shown here is derived from an EMBL/GenBank/DDBJ whole genome shotgun (WGS) entry which is preliminary data.</text>
</comment>
<feature type="transmembrane region" description="Helical" evidence="2">
    <location>
        <begin position="172"/>
        <end position="192"/>
    </location>
</feature>
<feature type="transmembrane region" description="Helical" evidence="2">
    <location>
        <begin position="83"/>
        <end position="107"/>
    </location>
</feature>
<feature type="transmembrane region" description="Helical" evidence="2">
    <location>
        <begin position="204"/>
        <end position="228"/>
    </location>
</feature>
<sequence length="327" mass="36308">MGGPYMPRTASVGGRPTVTLDIPICAVFLALFITGAACHMTLFRRNLAKGHKFIPSAATFGFCMSRIIANILRIAWACHPTNIRLAIAANIFVAAGVVLLFILNLLYAQRMFRAVYPVLGWSRPVSWAFKALYILVGVTIVMVITCVIQSSYTLNANTLRIDRDIQLYGQTYFSIISFLPLPLVLLVLLSPERKRIQEVGSGSWVVKVFIVGLVGCLLCLGASFRAGTSWMSPRPVTDPAWYHSKTCFYIFNFTIDFLVPVIFFVGRVDQRFWVPNGSSKVRHYRRDEGREQNAQAAQKITSLPAYGEKDIESAGSSVSHEGLTEAK</sequence>
<dbReference type="PANTHER" id="PTHR35184:SF1">
    <property type="entry name" value="INTEGRAL MEMBRANE PROTEIN"/>
    <property type="match status" value="1"/>
</dbReference>
<dbReference type="EMBL" id="JAPVEB010000003">
    <property type="protein sequence ID" value="KAJ5268780.1"/>
    <property type="molecule type" value="Genomic_DNA"/>
</dbReference>
<dbReference type="Proteomes" id="UP001220256">
    <property type="component" value="Unassembled WGS sequence"/>
</dbReference>
<feature type="compositionally biased region" description="Polar residues" evidence="1">
    <location>
        <begin position="292"/>
        <end position="301"/>
    </location>
</feature>
<evidence type="ECO:0000256" key="1">
    <source>
        <dbReference type="SAM" id="MobiDB-lite"/>
    </source>
</evidence>
<feature type="transmembrane region" description="Helical" evidence="2">
    <location>
        <begin position="127"/>
        <end position="152"/>
    </location>
</feature>
<keyword evidence="4" id="KW-1185">Reference proteome</keyword>
<accession>A0ABQ8WFY7</accession>
<keyword evidence="2" id="KW-0472">Membrane</keyword>
<feature type="transmembrane region" description="Helical" evidence="2">
    <location>
        <begin position="20"/>
        <end position="42"/>
    </location>
</feature>